<gene>
    <name evidence="2" type="ORF">PR048_009197</name>
</gene>
<proteinExistence type="predicted"/>
<feature type="region of interest" description="Disordered" evidence="1">
    <location>
        <begin position="883"/>
        <end position="914"/>
    </location>
</feature>
<name>A0ABQ9HZ86_9NEOP</name>
<feature type="region of interest" description="Disordered" evidence="1">
    <location>
        <begin position="207"/>
        <end position="235"/>
    </location>
</feature>
<dbReference type="EMBL" id="JARBHB010000003">
    <property type="protein sequence ID" value="KAJ8889696.1"/>
    <property type="molecule type" value="Genomic_DNA"/>
</dbReference>
<evidence type="ECO:0000256" key="1">
    <source>
        <dbReference type="SAM" id="MobiDB-lite"/>
    </source>
</evidence>
<sequence>MHHPARFQHVKIRERPWWEAISLATTPPRHLPTTYQRGEYRGNHALDVLRAVYCASSWSAQSSRGSMFHDSRCNTNHRLEMMCTAYSSSAYSCDCDSSHTLCPGGQLRDWISMSCTAEVRSFDKNLQVGSLPSYRRIGEELQHVTRFGGGGGREVWSRDPNLETASSWCVGDARRDAEYEGTDLRLSSGESEQFNVGTWRLVRRQRYRTRGREKSTSESGCPPPSPRLTNRYGSRCNPRATAGGPRCGWRINSPSEVSTVIAMGIVPDDAVGQRIFLGIPRFPHPFISATLHTHLNHPCRLSRSLCEELPKYSLKKCTCLVRQQVSLRQVFPKTPPQLLASRLGSCLRVALLIGVVLGARVRRQKSSSLLWPKSVSYVREFKMSWERVRTRVCCSVDESAPRKYANVSRELPVNGVQCWAFPTRHGQYVTGEPIVTWATCPATEQQRAAMVVLAGLAFAMRRHVNSKERNIFVIQAQRHLLQVIAGLVYSLQMSRDKLWPVLQQNCGHEKHAKAREESLFRRFSIDLIPVRVVCACGSVILELSWCREIFCVAVNTADPRIKCSVEINEDKVFLEVVSVSSGIIFRLCWRLVTLTGNRAHSTDRCDFVAALGGIAWHYSHVRIYESDPAGNRTLFALVVSDSASRYTTVALYSSDGIDMTMYRTVKPRHTTYSACPSTPAQGHACEHDTSCSVIMSSSFNLSLSFHSLRCSRIFMADNVHVITAWCASSFRLCGMQLAVHAGPGFHSRLTKIISRIYDSLKPLCKREMLEWIRTTGHGRLVALACFLYLQATSDSLPASDSSLQALQTPRRQLRPHCRPRQIPWHHLLPHYRTRQTPFPHLHPHYRHGRFLALTCLLTTGTADSSPSHASSLQTSGDYLPAPASSLQAVTDSSPSLASSLQARPTPRPHLLPHYRPRQITCPHLLPRYIPRQHPRPHLLPRYSTADPLPSAASLLLATADSWPSPASSLQATANCLPSPASSIYRRGRFLACTCFHTIGHGSLLALTCFLTTARQIPIPHLLPYYRLQQTPRPRLLPHYRPRQNPRAYQLPHYRLRQTPLALTCFLTTGHGRLPALLHYRARQSLRLHLLPHYSPRLTHRRHLHPHCRPREIPCPHLLPHYRPRRTPRPHLLPYYIHTIFLARTCFLTTGNG</sequence>
<evidence type="ECO:0000313" key="2">
    <source>
        <dbReference type="EMBL" id="KAJ8889696.1"/>
    </source>
</evidence>
<reference evidence="2 3" key="1">
    <citation type="submission" date="2023-02" db="EMBL/GenBank/DDBJ databases">
        <title>LHISI_Scaffold_Assembly.</title>
        <authorList>
            <person name="Stuart O.P."/>
            <person name="Cleave R."/>
            <person name="Magrath M.J.L."/>
            <person name="Mikheyev A.S."/>
        </authorList>
    </citation>
    <scope>NUCLEOTIDE SEQUENCE [LARGE SCALE GENOMIC DNA]</scope>
    <source>
        <strain evidence="2">Daus_M_001</strain>
        <tissue evidence="2">Leg muscle</tissue>
    </source>
</reference>
<feature type="compositionally biased region" description="Polar residues" evidence="1">
    <location>
        <begin position="884"/>
        <end position="902"/>
    </location>
</feature>
<protein>
    <submittedName>
        <fullName evidence="2">Uncharacterized protein</fullName>
    </submittedName>
</protein>
<accession>A0ABQ9HZ86</accession>
<keyword evidence="3" id="KW-1185">Reference proteome</keyword>
<dbReference type="Proteomes" id="UP001159363">
    <property type="component" value="Chromosome 3"/>
</dbReference>
<organism evidence="2 3">
    <name type="scientific">Dryococelus australis</name>
    <dbReference type="NCBI Taxonomy" id="614101"/>
    <lineage>
        <taxon>Eukaryota</taxon>
        <taxon>Metazoa</taxon>
        <taxon>Ecdysozoa</taxon>
        <taxon>Arthropoda</taxon>
        <taxon>Hexapoda</taxon>
        <taxon>Insecta</taxon>
        <taxon>Pterygota</taxon>
        <taxon>Neoptera</taxon>
        <taxon>Polyneoptera</taxon>
        <taxon>Phasmatodea</taxon>
        <taxon>Verophasmatodea</taxon>
        <taxon>Anareolatae</taxon>
        <taxon>Phasmatidae</taxon>
        <taxon>Eurycanthinae</taxon>
        <taxon>Dryococelus</taxon>
    </lineage>
</organism>
<comment type="caution">
    <text evidence="2">The sequence shown here is derived from an EMBL/GenBank/DDBJ whole genome shotgun (WGS) entry which is preliminary data.</text>
</comment>
<evidence type="ECO:0000313" key="3">
    <source>
        <dbReference type="Proteomes" id="UP001159363"/>
    </source>
</evidence>